<feature type="compositionally biased region" description="Basic and acidic residues" evidence="2">
    <location>
        <begin position="441"/>
        <end position="451"/>
    </location>
</feature>
<dbReference type="PANTHER" id="PTHR12455">
    <property type="entry name" value="NUCLEOLAR COMPLEX PROTEIN 4"/>
    <property type="match status" value="1"/>
</dbReference>
<evidence type="ECO:0000256" key="1">
    <source>
        <dbReference type="ARBA" id="ARBA00007797"/>
    </source>
</evidence>
<dbReference type="PROSITE" id="PS00028">
    <property type="entry name" value="ZINC_FINGER_C2H2_1"/>
    <property type="match status" value="1"/>
</dbReference>
<name>A0A8W8JZS6_MAGGI</name>
<organism evidence="4 5">
    <name type="scientific">Magallana gigas</name>
    <name type="common">Pacific oyster</name>
    <name type="synonym">Crassostrea gigas</name>
    <dbReference type="NCBI Taxonomy" id="29159"/>
    <lineage>
        <taxon>Eukaryota</taxon>
        <taxon>Metazoa</taxon>
        <taxon>Spiralia</taxon>
        <taxon>Lophotrochozoa</taxon>
        <taxon>Mollusca</taxon>
        <taxon>Bivalvia</taxon>
        <taxon>Autobranchia</taxon>
        <taxon>Pteriomorphia</taxon>
        <taxon>Ostreida</taxon>
        <taxon>Ostreoidea</taxon>
        <taxon>Ostreidae</taxon>
        <taxon>Magallana</taxon>
    </lineage>
</organism>
<dbReference type="GO" id="GO:0030692">
    <property type="term" value="C:Noc4p-Nop14p complex"/>
    <property type="evidence" value="ECO:0007669"/>
    <property type="project" value="TreeGrafter"/>
</dbReference>
<dbReference type="InterPro" id="IPR027193">
    <property type="entry name" value="Noc4"/>
</dbReference>
<dbReference type="GO" id="GO:0042254">
    <property type="term" value="P:ribosome biogenesis"/>
    <property type="evidence" value="ECO:0007669"/>
    <property type="project" value="InterPro"/>
</dbReference>
<evidence type="ECO:0000313" key="5">
    <source>
        <dbReference type="Proteomes" id="UP000005408"/>
    </source>
</evidence>
<keyword evidence="5" id="KW-1185">Reference proteome</keyword>
<feature type="region of interest" description="Disordered" evidence="2">
    <location>
        <begin position="427"/>
        <end position="453"/>
    </location>
</feature>
<evidence type="ECO:0000256" key="2">
    <source>
        <dbReference type="SAM" id="MobiDB-lite"/>
    </source>
</evidence>
<dbReference type="EnsemblMetazoa" id="G21782.6">
    <property type="protein sequence ID" value="G21782.6:cds"/>
    <property type="gene ID" value="G21782"/>
</dbReference>
<evidence type="ECO:0000313" key="4">
    <source>
        <dbReference type="EnsemblMetazoa" id="G21782.6:cds"/>
    </source>
</evidence>
<dbReference type="Pfam" id="PF03914">
    <property type="entry name" value="CBF"/>
    <property type="match status" value="1"/>
</dbReference>
<dbReference type="GO" id="GO:0032040">
    <property type="term" value="C:small-subunit processome"/>
    <property type="evidence" value="ECO:0007669"/>
    <property type="project" value="TreeGrafter"/>
</dbReference>
<dbReference type="Proteomes" id="UP000005408">
    <property type="component" value="Unassembled WGS sequence"/>
</dbReference>
<accession>A0A8W8JZS6</accession>
<dbReference type="InterPro" id="IPR005612">
    <property type="entry name" value="CCAAT-binding_factor"/>
</dbReference>
<dbReference type="AlphaFoldDB" id="A0A8W8JZS6"/>
<dbReference type="PANTHER" id="PTHR12455:SF0">
    <property type="entry name" value="NUCLEOLAR COMPLEX PROTEIN 4 HOMOLOG"/>
    <property type="match status" value="1"/>
</dbReference>
<sequence length="1233" mass="140551">MFSGLAYPRLLLLRLESNLQSESLGLFALYLSSGELFLDIPNDLKEADLKKEEKYKLWLKERYEETIAKLIQLVHHENLNVKELSLCTLMRFVLEEAQLPAAKHCQSKTHFPVALFRRVVLTLTSASCDSTALIGRFKEYLSYDDVRYHLMRILHKQIISKTQDTVSDTYLNNVEALLEQIDFPSDEMEELNHFLTKYPENENTEKVKSKDEQRKIYTNLWIDFLQFKLPNCVYKKVLTILHDKVMPNLTNPLYLSDFLTASYDIGGAISLLALNSLFLLVHKHNLGYPDFYEKLYALFEPGVLHVKYRARFFYLADQFLSSTHLPSAMVAAFAKKLARISLTAPASALTITIPFIYNLINRHPNCKILIHRETPEDTQRKIQHTIICGIHAKNKETMYCAFSYLALTPQRTGDLSVAACANEMEPQPMTESPVPFQGKEQQAHEREQEVKKKPKKQLFSSKVTYRTKASKDKLARTIYSSSLKPHILACLLRDINKEMSSVVSTKTKSILRQIKCDSLANFSMDLFNQELQVQAPLTYKIISTLVKDSEVGTSVGSAVLLNFRNKHMSSLHHIIAQVLDRGGATNETIATLNKLGLCVSTSAAAKQQQELLKQQMQHIEKLMLQERAEIEKSGMKASSVSVQSSDIIGDNIDISRNPSQMSVDRRRKSWHWFLLVGLEKRIINDALADDYQLGDICRIDNSVFVPSVEDCSSLEEHFIFHIAHVLVKNVNCLKKYASCLPKFIEHSHIHESSQKSDYAILDILDKSENKSEDMISILQYIHENFIPHTEGDNPVVLSRKVFGGDVLTNERAYSAQLAMLNGSTDFDQLAGVIHRPEGLHRMMNLLLFIYQTFYKKTSAGDKGSLAYLRNRVGRIDVQGAEEVIGKYRSHFAFVEDCLDAHLVAAALKYMEIKDVEEASKFRQPLFEALPNEEQRQFIYSIARGILDRYIKLSDGLNVISMKAQALDAQVNHINSMYDNHLNKFICQPCNKKYKTLNGMKKHLQKEHGMADLEEADDSSSKYDHVAIYHASFMKCALLLRDTNDAYKMGDGDRVLSNSKFQMLLSRAGNHTKYQLWLFRYMANCLCLLTPRMAYEYKWNCSANLQGGLGNNIPCDNLVELLVQTVKKAVYAQGANATFTSVRKAALAIQVQDEIKNNIQNECDKKQSGKKRPPVSKLVDISAMASELVSIFDFVPGREHPSFTGFKDVFLNIKVDELHKWLTMNKERLSYETV</sequence>
<reference evidence="4" key="1">
    <citation type="submission" date="2022-08" db="UniProtKB">
        <authorList>
            <consortium name="EnsemblMetazoa"/>
        </authorList>
    </citation>
    <scope>IDENTIFICATION</scope>
    <source>
        <strain evidence="4">05x7-T-G4-1.051#20</strain>
    </source>
</reference>
<dbReference type="Pfam" id="PF20231">
    <property type="entry name" value="DUF6589"/>
    <property type="match status" value="1"/>
</dbReference>
<feature type="domain" description="C2H2-type" evidence="3">
    <location>
        <begin position="986"/>
        <end position="1007"/>
    </location>
</feature>
<dbReference type="InterPro" id="IPR046496">
    <property type="entry name" value="DUF6589"/>
</dbReference>
<dbReference type="InterPro" id="IPR013087">
    <property type="entry name" value="Znf_C2H2_type"/>
</dbReference>
<evidence type="ECO:0000259" key="3">
    <source>
        <dbReference type="PROSITE" id="PS00028"/>
    </source>
</evidence>
<protein>
    <recommendedName>
        <fullName evidence="3">C2H2-type domain-containing protein</fullName>
    </recommendedName>
</protein>
<proteinExistence type="inferred from homology"/>
<comment type="similarity">
    <text evidence="1">Belongs to the CBF/MAK21 family.</text>
</comment>